<evidence type="ECO:0000313" key="4">
    <source>
        <dbReference type="Proteomes" id="UP001265746"/>
    </source>
</evidence>
<dbReference type="Pfam" id="PF20237">
    <property type="entry name" value="DUF6594"/>
    <property type="match status" value="1"/>
</dbReference>
<comment type="caution">
    <text evidence="3">The sequence shown here is derived from an EMBL/GenBank/DDBJ whole genome shotgun (WGS) entry which is preliminary data.</text>
</comment>
<keyword evidence="1" id="KW-0812">Transmembrane</keyword>
<accession>A0AAD9SQ62</accession>
<protein>
    <recommendedName>
        <fullName evidence="2">DUF6594 domain-containing protein</fullName>
    </recommendedName>
</protein>
<feature type="transmembrane region" description="Helical" evidence="1">
    <location>
        <begin position="143"/>
        <end position="162"/>
    </location>
</feature>
<gene>
    <name evidence="3" type="ORF">N8I77_000527</name>
</gene>
<dbReference type="Proteomes" id="UP001265746">
    <property type="component" value="Unassembled WGS sequence"/>
</dbReference>
<dbReference type="AlphaFoldDB" id="A0AAD9SQ62"/>
<feature type="domain" description="DUF6594" evidence="2">
    <location>
        <begin position="96"/>
        <end position="182"/>
    </location>
</feature>
<dbReference type="InterPro" id="IPR046529">
    <property type="entry name" value="DUF6594"/>
</dbReference>
<feature type="transmembrane region" description="Helical" evidence="1">
    <location>
        <begin position="169"/>
        <end position="187"/>
    </location>
</feature>
<reference evidence="3" key="1">
    <citation type="submission" date="2023-06" db="EMBL/GenBank/DDBJ databases">
        <authorList>
            <person name="Noh H."/>
        </authorList>
    </citation>
    <scope>NUCLEOTIDE SEQUENCE</scope>
    <source>
        <strain evidence="3">DUCC20226</strain>
    </source>
</reference>
<evidence type="ECO:0000313" key="3">
    <source>
        <dbReference type="EMBL" id="KAK2613627.1"/>
    </source>
</evidence>
<proteinExistence type="predicted"/>
<dbReference type="EMBL" id="JAUJFL010000001">
    <property type="protein sequence ID" value="KAK2613627.1"/>
    <property type="molecule type" value="Genomic_DNA"/>
</dbReference>
<keyword evidence="1" id="KW-1133">Transmembrane helix</keyword>
<organism evidence="3 4">
    <name type="scientific">Phomopsis amygdali</name>
    <name type="common">Fusicoccum amygdali</name>
    <dbReference type="NCBI Taxonomy" id="1214568"/>
    <lineage>
        <taxon>Eukaryota</taxon>
        <taxon>Fungi</taxon>
        <taxon>Dikarya</taxon>
        <taxon>Ascomycota</taxon>
        <taxon>Pezizomycotina</taxon>
        <taxon>Sordariomycetes</taxon>
        <taxon>Sordariomycetidae</taxon>
        <taxon>Diaporthales</taxon>
        <taxon>Diaporthaceae</taxon>
        <taxon>Diaporthe</taxon>
    </lineage>
</organism>
<name>A0AAD9SQ62_PHOAM</name>
<keyword evidence="1" id="KW-0472">Membrane</keyword>
<evidence type="ECO:0000259" key="2">
    <source>
        <dbReference type="Pfam" id="PF20237"/>
    </source>
</evidence>
<feature type="transmembrane region" description="Helical" evidence="1">
    <location>
        <begin position="119"/>
        <end position="137"/>
    </location>
</feature>
<evidence type="ECO:0000256" key="1">
    <source>
        <dbReference type="SAM" id="Phobius"/>
    </source>
</evidence>
<keyword evidence="4" id="KW-1185">Reference proteome</keyword>
<sequence length="191" mass="21358">MMRDYISEGCEKDIELGLSLGREWTRQSQNVQAMKDYDYMTESSKLPQDFFLATSERKVDRYVIDTVIKQMVGGAEALHTREMKECTRVEQVKDDSAPIGGIRGEKTRLKKAQDFRDRVLLAMIGASLLLGPMWLMVLHVTLYTGLVTTTVCVAIVGLVVSWRLEKPSDVLSATLAYTAVLVVFVGLTSSD</sequence>